<gene>
    <name evidence="2" type="ORF">BaRGS_00036761</name>
</gene>
<dbReference type="EMBL" id="JACVVK020000526">
    <property type="protein sequence ID" value="KAK7468017.1"/>
    <property type="molecule type" value="Genomic_DNA"/>
</dbReference>
<feature type="region of interest" description="Disordered" evidence="1">
    <location>
        <begin position="36"/>
        <end position="57"/>
    </location>
</feature>
<name>A0ABD0JBJ8_9CAEN</name>
<evidence type="ECO:0000313" key="2">
    <source>
        <dbReference type="EMBL" id="KAK7468017.1"/>
    </source>
</evidence>
<organism evidence="2 3">
    <name type="scientific">Batillaria attramentaria</name>
    <dbReference type="NCBI Taxonomy" id="370345"/>
    <lineage>
        <taxon>Eukaryota</taxon>
        <taxon>Metazoa</taxon>
        <taxon>Spiralia</taxon>
        <taxon>Lophotrochozoa</taxon>
        <taxon>Mollusca</taxon>
        <taxon>Gastropoda</taxon>
        <taxon>Caenogastropoda</taxon>
        <taxon>Sorbeoconcha</taxon>
        <taxon>Cerithioidea</taxon>
        <taxon>Batillariidae</taxon>
        <taxon>Batillaria</taxon>
    </lineage>
</organism>
<evidence type="ECO:0000256" key="1">
    <source>
        <dbReference type="SAM" id="MobiDB-lite"/>
    </source>
</evidence>
<reference evidence="2 3" key="1">
    <citation type="journal article" date="2023" name="Sci. Data">
        <title>Genome assembly of the Korean intertidal mud-creeper Batillaria attramentaria.</title>
        <authorList>
            <person name="Patra A.K."/>
            <person name="Ho P.T."/>
            <person name="Jun S."/>
            <person name="Lee S.J."/>
            <person name="Kim Y."/>
            <person name="Won Y.J."/>
        </authorList>
    </citation>
    <scope>NUCLEOTIDE SEQUENCE [LARGE SCALE GENOMIC DNA]</scope>
    <source>
        <strain evidence="2">Wonlab-2016</strain>
    </source>
</reference>
<sequence>MAKQRRAKHGNKVMVLDIERNQCYFRLEGARAAIFDSTSNRQGPPQKNRTLPVPTGNSGFQTPHWGLYLVWSAKITTSVWAKVFMGEGTGWRKWVGGWTGGLGGSGEV</sequence>
<accession>A0ABD0JBJ8</accession>
<comment type="caution">
    <text evidence="2">The sequence shown here is derived from an EMBL/GenBank/DDBJ whole genome shotgun (WGS) entry which is preliminary data.</text>
</comment>
<dbReference type="AlphaFoldDB" id="A0ABD0JBJ8"/>
<proteinExistence type="predicted"/>
<keyword evidence="3" id="KW-1185">Reference proteome</keyword>
<dbReference type="Proteomes" id="UP001519460">
    <property type="component" value="Unassembled WGS sequence"/>
</dbReference>
<protein>
    <submittedName>
        <fullName evidence="2">Uncharacterized protein</fullName>
    </submittedName>
</protein>
<evidence type="ECO:0000313" key="3">
    <source>
        <dbReference type="Proteomes" id="UP001519460"/>
    </source>
</evidence>